<accession>A0AAW8F0W6</accession>
<proteinExistence type="predicted"/>
<reference evidence="1 2" key="1">
    <citation type="submission" date="2023-07" db="EMBL/GenBank/DDBJ databases">
        <title>Comparative genomics of wheat-associated soil bacteria to identify genetic determinants of phenazine resistance.</title>
        <authorList>
            <person name="Mouncey N."/>
        </authorList>
    </citation>
    <scope>NUCLEOTIDE SEQUENCE [LARGE SCALE GENOMIC DNA]</scope>
    <source>
        <strain evidence="1 2">W4I9-1</strain>
    </source>
</reference>
<protein>
    <submittedName>
        <fullName evidence="1">Uncharacterized protein</fullName>
    </submittedName>
</protein>
<dbReference type="RefSeq" id="WP_307298746.1">
    <property type="nucleotide sequence ID" value="NZ_JAUSXV010000001.1"/>
</dbReference>
<name>A0AAW8F0W6_9MICO</name>
<sequence length="357" mass="37719">MSVQIRVQGDAVRVSSSEALPDRMPYLVALVEVAGGLLHWDPTEHIDLPDADVDDLHAATGWLAEIYGQEVADAVGQGADATLPLGDGDPAIVDAVLRFGHLAWARAWWPAGARFPALDPALLAAEAAVTAHDVEHLLDDDRAIERALADAADAPSALAALPPAFAAEAERLLSTLTDLSEDYGVALESAEPVAVREDWALAASGVHDVREGVEIASGRATVRWSDVPAQTVDAEAEARWVIRQRAGAAVLRVEAAAVDSPLASRSLIARFGPAELGVEVVLRRETTLFQGEAEVPASALFLPSAEHTLWVRDPVLSPEDDGASDPHDAREQVLSFAATRLLSPAASLAERTAGARR</sequence>
<dbReference type="EMBL" id="JAUSXV010000001">
    <property type="protein sequence ID" value="MDQ0649423.1"/>
    <property type="molecule type" value="Genomic_DNA"/>
</dbReference>
<keyword evidence="2" id="KW-1185">Reference proteome</keyword>
<gene>
    <name evidence="1" type="ORF">QFZ53_003619</name>
</gene>
<evidence type="ECO:0000313" key="2">
    <source>
        <dbReference type="Proteomes" id="UP001244427"/>
    </source>
</evidence>
<dbReference type="Proteomes" id="UP001244427">
    <property type="component" value="Unassembled WGS sequence"/>
</dbReference>
<dbReference type="AlphaFoldDB" id="A0AAW8F0W6"/>
<organism evidence="1 2">
    <name type="scientific">Microbacterium natoriense</name>
    <dbReference type="NCBI Taxonomy" id="284570"/>
    <lineage>
        <taxon>Bacteria</taxon>
        <taxon>Bacillati</taxon>
        <taxon>Actinomycetota</taxon>
        <taxon>Actinomycetes</taxon>
        <taxon>Micrococcales</taxon>
        <taxon>Microbacteriaceae</taxon>
        <taxon>Microbacterium</taxon>
    </lineage>
</organism>
<comment type="caution">
    <text evidence="1">The sequence shown here is derived from an EMBL/GenBank/DDBJ whole genome shotgun (WGS) entry which is preliminary data.</text>
</comment>
<evidence type="ECO:0000313" key="1">
    <source>
        <dbReference type="EMBL" id="MDQ0649423.1"/>
    </source>
</evidence>